<proteinExistence type="predicted"/>
<comment type="caution">
    <text evidence="2">The sequence shown here is derived from an EMBL/GenBank/DDBJ whole genome shotgun (WGS) entry which is preliminary data.</text>
</comment>
<reference evidence="2 3" key="1">
    <citation type="submission" date="2018-08" db="EMBL/GenBank/DDBJ databases">
        <title>Mucilaginibacter sp. MYSH2.</title>
        <authorList>
            <person name="Seo T."/>
        </authorList>
    </citation>
    <scope>NUCLEOTIDE SEQUENCE [LARGE SCALE GENOMIC DNA]</scope>
    <source>
        <strain evidence="2 3">MYSH2</strain>
    </source>
</reference>
<evidence type="ECO:0000256" key="1">
    <source>
        <dbReference type="SAM" id="Phobius"/>
    </source>
</evidence>
<sequence length="111" mass="12803">MDELLTQLQETLDNLSEEHGVDVLVLGVLYVISKVSFVIMLALMIRNMRAKKPFTMLILFAALCFSIPYVYFIIFGRNIHFGVYIFIGLIFAYGGYTIWKKITQKARLMDV</sequence>
<dbReference type="RefSeq" id="WP_117392182.1">
    <property type="nucleotide sequence ID" value="NZ_QWDC01000002.1"/>
</dbReference>
<dbReference type="EMBL" id="QWDC01000002">
    <property type="protein sequence ID" value="RFZ92473.1"/>
    <property type="molecule type" value="Genomic_DNA"/>
</dbReference>
<dbReference type="Proteomes" id="UP000264217">
    <property type="component" value="Unassembled WGS sequence"/>
</dbReference>
<feature type="transmembrane region" description="Helical" evidence="1">
    <location>
        <begin position="81"/>
        <end position="99"/>
    </location>
</feature>
<evidence type="ECO:0000313" key="2">
    <source>
        <dbReference type="EMBL" id="RFZ92473.1"/>
    </source>
</evidence>
<organism evidence="2 3">
    <name type="scientific">Mucilaginibacter conchicola</name>
    <dbReference type="NCBI Taxonomy" id="2303333"/>
    <lineage>
        <taxon>Bacteria</taxon>
        <taxon>Pseudomonadati</taxon>
        <taxon>Bacteroidota</taxon>
        <taxon>Sphingobacteriia</taxon>
        <taxon>Sphingobacteriales</taxon>
        <taxon>Sphingobacteriaceae</taxon>
        <taxon>Mucilaginibacter</taxon>
    </lineage>
</organism>
<keyword evidence="1" id="KW-0812">Transmembrane</keyword>
<keyword evidence="3" id="KW-1185">Reference proteome</keyword>
<dbReference type="OrthoDB" id="7408546at2"/>
<keyword evidence="1" id="KW-0472">Membrane</keyword>
<keyword evidence="1" id="KW-1133">Transmembrane helix</keyword>
<feature type="transmembrane region" description="Helical" evidence="1">
    <location>
        <begin position="23"/>
        <end position="45"/>
    </location>
</feature>
<evidence type="ECO:0000313" key="3">
    <source>
        <dbReference type="Proteomes" id="UP000264217"/>
    </source>
</evidence>
<feature type="transmembrane region" description="Helical" evidence="1">
    <location>
        <begin position="57"/>
        <end position="75"/>
    </location>
</feature>
<dbReference type="AlphaFoldDB" id="A0A372NT61"/>
<accession>A0A372NT61</accession>
<name>A0A372NT61_9SPHI</name>
<protein>
    <submittedName>
        <fullName evidence="2">Uncharacterized protein</fullName>
    </submittedName>
</protein>
<gene>
    <name evidence="2" type="ORF">D0C36_13680</name>
</gene>